<feature type="region of interest" description="Disordered" evidence="5">
    <location>
        <begin position="259"/>
        <end position="331"/>
    </location>
</feature>
<comment type="caution">
    <text evidence="7">The sequence shown here is derived from an EMBL/GenBank/DDBJ whole genome shotgun (WGS) entry which is preliminary data.</text>
</comment>
<dbReference type="GO" id="GO:0005681">
    <property type="term" value="C:spliceosomal complex"/>
    <property type="evidence" value="ECO:0007669"/>
    <property type="project" value="UniProtKB-KW"/>
</dbReference>
<feature type="compositionally biased region" description="Basic and acidic residues" evidence="5">
    <location>
        <begin position="259"/>
        <end position="271"/>
    </location>
</feature>
<evidence type="ECO:0000256" key="2">
    <source>
        <dbReference type="ARBA" id="ARBA00022728"/>
    </source>
</evidence>
<feature type="region of interest" description="Disordered" evidence="5">
    <location>
        <begin position="404"/>
        <end position="428"/>
    </location>
</feature>
<protein>
    <recommendedName>
        <fullName evidence="6">RRM domain-containing protein</fullName>
    </recommendedName>
</protein>
<dbReference type="GO" id="GO:0006397">
    <property type="term" value="P:mRNA processing"/>
    <property type="evidence" value="ECO:0007669"/>
    <property type="project" value="UniProtKB-KW"/>
</dbReference>
<accession>A0A498JFU0</accession>
<keyword evidence="3" id="KW-0508">mRNA splicing</keyword>
<feature type="compositionally biased region" description="Basic and acidic residues" evidence="5">
    <location>
        <begin position="316"/>
        <end position="326"/>
    </location>
</feature>
<sequence>MKAQPYPLHLLTIPVSFGDFSDCLFRCNLHENSNNEAGFRWQTRQSELDRLFSKYGRVERVDMKSGNRPGCLLLYTPFTGSNILHFLHSIIRHSPTSSHTVAISQELSWWGHFFCHAHHKSTTVLSGLMKSGHAFSFAFVYFEDEQDAEDAICGMTGAGYLGNGLRVNVVAIMMGLNHWQTRGRLKVCLLSSFIPSTPKFVILKGTLSLMGRIRRNFAFVQFDTQEEATEALQATHLRLILDRVVSVAYALRDNSERGDVERGDRYCDSPPRRGSYGRHGDSPYWRSPSPGCRRRPNPDYGCPRSPVYDRYNGPVYDRRRSPERGRNVSPEYGRYRSAFSSHVSASSIIPGLSLTISIQNSVSLSAPSPSRSPSLTIPSASSLLIPSIPRSAEFFFRLSDVISPRSGSARSRKPPHNSDTNVSTSSFSAMTGSKSWYSVGAVDFLEVLPLFSMSLHQYKMHHWCVEFIDINLQDAEATTLSQS</sequence>
<feature type="compositionally biased region" description="Polar residues" evidence="5">
    <location>
        <begin position="417"/>
        <end position="428"/>
    </location>
</feature>
<gene>
    <name evidence="7" type="ORF">DVH24_011938</name>
</gene>
<evidence type="ECO:0000313" key="7">
    <source>
        <dbReference type="EMBL" id="RXH92914.1"/>
    </source>
</evidence>
<keyword evidence="4" id="KW-0694">RNA-binding</keyword>
<name>A0A498JFU0_MALDO</name>
<evidence type="ECO:0000256" key="4">
    <source>
        <dbReference type="PROSITE-ProRule" id="PRU00176"/>
    </source>
</evidence>
<evidence type="ECO:0000259" key="6">
    <source>
        <dbReference type="PROSITE" id="PS50102"/>
    </source>
</evidence>
<dbReference type="PROSITE" id="PS50102">
    <property type="entry name" value="RRM"/>
    <property type="match status" value="1"/>
</dbReference>
<evidence type="ECO:0000256" key="3">
    <source>
        <dbReference type="ARBA" id="ARBA00023187"/>
    </source>
</evidence>
<organism evidence="7 8">
    <name type="scientific">Malus domestica</name>
    <name type="common">Apple</name>
    <name type="synonym">Pyrus malus</name>
    <dbReference type="NCBI Taxonomy" id="3750"/>
    <lineage>
        <taxon>Eukaryota</taxon>
        <taxon>Viridiplantae</taxon>
        <taxon>Streptophyta</taxon>
        <taxon>Embryophyta</taxon>
        <taxon>Tracheophyta</taxon>
        <taxon>Spermatophyta</taxon>
        <taxon>Magnoliopsida</taxon>
        <taxon>eudicotyledons</taxon>
        <taxon>Gunneridae</taxon>
        <taxon>Pentapetalae</taxon>
        <taxon>rosids</taxon>
        <taxon>fabids</taxon>
        <taxon>Rosales</taxon>
        <taxon>Rosaceae</taxon>
        <taxon>Amygdaloideae</taxon>
        <taxon>Maleae</taxon>
        <taxon>Malus</taxon>
    </lineage>
</organism>
<dbReference type="STRING" id="3750.A0A498JFU0"/>
<evidence type="ECO:0000256" key="1">
    <source>
        <dbReference type="ARBA" id="ARBA00022664"/>
    </source>
</evidence>
<evidence type="ECO:0000256" key="5">
    <source>
        <dbReference type="SAM" id="MobiDB-lite"/>
    </source>
</evidence>
<dbReference type="SUPFAM" id="SSF54928">
    <property type="entry name" value="RNA-binding domain, RBD"/>
    <property type="match status" value="1"/>
</dbReference>
<keyword evidence="1" id="KW-0507">mRNA processing</keyword>
<dbReference type="AlphaFoldDB" id="A0A498JFU0"/>
<dbReference type="InterPro" id="IPR000504">
    <property type="entry name" value="RRM_dom"/>
</dbReference>
<dbReference type="GO" id="GO:0003723">
    <property type="term" value="F:RNA binding"/>
    <property type="evidence" value="ECO:0007669"/>
    <property type="project" value="UniProtKB-UniRule"/>
</dbReference>
<dbReference type="InterPro" id="IPR012677">
    <property type="entry name" value="Nucleotide-bd_a/b_plait_sf"/>
</dbReference>
<dbReference type="InterPro" id="IPR035979">
    <property type="entry name" value="RBD_domain_sf"/>
</dbReference>
<dbReference type="Gene3D" id="3.30.70.330">
    <property type="match status" value="2"/>
</dbReference>
<dbReference type="EMBL" id="RDQH01000333">
    <property type="protein sequence ID" value="RXH92914.1"/>
    <property type="molecule type" value="Genomic_DNA"/>
</dbReference>
<keyword evidence="8" id="KW-1185">Reference proteome</keyword>
<dbReference type="Proteomes" id="UP000290289">
    <property type="component" value="Chromosome 7"/>
</dbReference>
<keyword evidence="2" id="KW-0747">Spliceosome</keyword>
<evidence type="ECO:0000313" key="8">
    <source>
        <dbReference type="Proteomes" id="UP000290289"/>
    </source>
</evidence>
<reference evidence="7 8" key="1">
    <citation type="submission" date="2018-10" db="EMBL/GenBank/DDBJ databases">
        <title>A high-quality apple genome assembly.</title>
        <authorList>
            <person name="Hu J."/>
        </authorList>
    </citation>
    <scope>NUCLEOTIDE SEQUENCE [LARGE SCALE GENOMIC DNA]</scope>
    <source>
        <strain evidence="8">cv. HFTH1</strain>
        <tissue evidence="7">Young leaf</tissue>
    </source>
</reference>
<feature type="domain" description="RRM" evidence="6">
    <location>
        <begin position="22"/>
        <end position="172"/>
    </location>
</feature>
<proteinExistence type="predicted"/>
<dbReference type="InterPro" id="IPR050907">
    <property type="entry name" value="SRSF"/>
</dbReference>
<dbReference type="PANTHER" id="PTHR23147">
    <property type="entry name" value="SERINE/ARGININE RICH SPLICING FACTOR"/>
    <property type="match status" value="1"/>
</dbReference>
<dbReference type="GO" id="GO:0008380">
    <property type="term" value="P:RNA splicing"/>
    <property type="evidence" value="ECO:0007669"/>
    <property type="project" value="UniProtKB-KW"/>
</dbReference>